<evidence type="ECO:0000256" key="1">
    <source>
        <dbReference type="ARBA" id="ARBA00023015"/>
    </source>
</evidence>
<gene>
    <name evidence="5" type="ORF">ACFOSU_07160</name>
</gene>
<protein>
    <submittedName>
        <fullName evidence="5">GntR family transcriptional regulator</fullName>
    </submittedName>
</protein>
<evidence type="ECO:0000313" key="6">
    <source>
        <dbReference type="Proteomes" id="UP001595462"/>
    </source>
</evidence>
<dbReference type="PROSITE" id="PS50949">
    <property type="entry name" value="HTH_GNTR"/>
    <property type="match status" value="1"/>
</dbReference>
<dbReference type="RefSeq" id="WP_380687907.1">
    <property type="nucleotide sequence ID" value="NZ_JBHRSS010000003.1"/>
</dbReference>
<dbReference type="Gene3D" id="1.20.120.530">
    <property type="entry name" value="GntR ligand-binding domain-like"/>
    <property type="match status" value="1"/>
</dbReference>
<evidence type="ECO:0000256" key="3">
    <source>
        <dbReference type="ARBA" id="ARBA00023163"/>
    </source>
</evidence>
<evidence type="ECO:0000313" key="5">
    <source>
        <dbReference type="EMBL" id="MFC3103666.1"/>
    </source>
</evidence>
<dbReference type="CDD" id="cd07377">
    <property type="entry name" value="WHTH_GntR"/>
    <property type="match status" value="1"/>
</dbReference>
<dbReference type="SUPFAM" id="SSF46785">
    <property type="entry name" value="Winged helix' DNA-binding domain"/>
    <property type="match status" value="1"/>
</dbReference>
<dbReference type="Proteomes" id="UP001595462">
    <property type="component" value="Unassembled WGS sequence"/>
</dbReference>
<organism evidence="5 6">
    <name type="scientific">Salinisphaera aquimarina</name>
    <dbReference type="NCBI Taxonomy" id="2094031"/>
    <lineage>
        <taxon>Bacteria</taxon>
        <taxon>Pseudomonadati</taxon>
        <taxon>Pseudomonadota</taxon>
        <taxon>Gammaproteobacteria</taxon>
        <taxon>Salinisphaerales</taxon>
        <taxon>Salinisphaeraceae</taxon>
        <taxon>Salinisphaera</taxon>
    </lineage>
</organism>
<dbReference type="InterPro" id="IPR011711">
    <property type="entry name" value="GntR_C"/>
</dbReference>
<feature type="domain" description="HTH gntR-type" evidence="4">
    <location>
        <begin position="15"/>
        <end position="82"/>
    </location>
</feature>
<accession>A0ABV7EQ83</accession>
<keyword evidence="6" id="KW-1185">Reference proteome</keyword>
<dbReference type="PRINTS" id="PR00035">
    <property type="entry name" value="HTHGNTR"/>
</dbReference>
<dbReference type="InterPro" id="IPR008920">
    <property type="entry name" value="TF_FadR/GntR_C"/>
</dbReference>
<dbReference type="SMART" id="SM00895">
    <property type="entry name" value="FCD"/>
    <property type="match status" value="1"/>
</dbReference>
<dbReference type="Gene3D" id="1.10.10.10">
    <property type="entry name" value="Winged helix-like DNA-binding domain superfamily/Winged helix DNA-binding domain"/>
    <property type="match status" value="1"/>
</dbReference>
<keyword evidence="3" id="KW-0804">Transcription</keyword>
<dbReference type="SUPFAM" id="SSF48008">
    <property type="entry name" value="GntR ligand-binding domain-like"/>
    <property type="match status" value="1"/>
</dbReference>
<dbReference type="SMART" id="SM00345">
    <property type="entry name" value="HTH_GNTR"/>
    <property type="match status" value="1"/>
</dbReference>
<comment type="caution">
    <text evidence="5">The sequence shown here is derived from an EMBL/GenBank/DDBJ whole genome shotgun (WGS) entry which is preliminary data.</text>
</comment>
<keyword evidence="1" id="KW-0805">Transcription regulation</keyword>
<proteinExistence type="predicted"/>
<reference evidence="6" key="1">
    <citation type="journal article" date="2019" name="Int. J. Syst. Evol. Microbiol.">
        <title>The Global Catalogue of Microorganisms (GCM) 10K type strain sequencing project: providing services to taxonomists for standard genome sequencing and annotation.</title>
        <authorList>
            <consortium name="The Broad Institute Genomics Platform"/>
            <consortium name="The Broad Institute Genome Sequencing Center for Infectious Disease"/>
            <person name="Wu L."/>
            <person name="Ma J."/>
        </authorList>
    </citation>
    <scope>NUCLEOTIDE SEQUENCE [LARGE SCALE GENOMIC DNA]</scope>
    <source>
        <strain evidence="6">KCTC 52640</strain>
    </source>
</reference>
<dbReference type="InterPro" id="IPR036390">
    <property type="entry name" value="WH_DNA-bd_sf"/>
</dbReference>
<dbReference type="PANTHER" id="PTHR43537:SF49">
    <property type="entry name" value="TRANSCRIPTIONAL REGULATORY PROTEIN"/>
    <property type="match status" value="1"/>
</dbReference>
<name>A0ABV7EQ83_9GAMM</name>
<evidence type="ECO:0000256" key="2">
    <source>
        <dbReference type="ARBA" id="ARBA00023125"/>
    </source>
</evidence>
<evidence type="ECO:0000259" key="4">
    <source>
        <dbReference type="PROSITE" id="PS50949"/>
    </source>
</evidence>
<dbReference type="Pfam" id="PF07729">
    <property type="entry name" value="FCD"/>
    <property type="match status" value="1"/>
</dbReference>
<dbReference type="Pfam" id="PF00392">
    <property type="entry name" value="GntR"/>
    <property type="match status" value="1"/>
</dbReference>
<keyword evidence="2" id="KW-0238">DNA-binding</keyword>
<dbReference type="InterPro" id="IPR000524">
    <property type="entry name" value="Tscrpt_reg_HTH_GntR"/>
</dbReference>
<dbReference type="PANTHER" id="PTHR43537">
    <property type="entry name" value="TRANSCRIPTIONAL REGULATOR, GNTR FAMILY"/>
    <property type="match status" value="1"/>
</dbReference>
<sequence>MTDKYAAKPDKQPNVSQAEIVRHGLARDIMVGRLTPGDFLSESQIGQEYGVSRTPVREAIRSLAADGLVTLRPRQRAVVKGQTAAEILDQFEAMAELEAACARLAARRRGRDELARMEKHQAECRTRCIDADPTHYYEANVGFHEAIYAASGNHYLWTETLRLRDRMWFLRITQGRLPGRLAESSSEHDAVLAAIRTQDEEAAANAMRTHLILQGESLHTMLRHTNAAGIVHISEMHDSVVEQLAMETGIRDE</sequence>
<dbReference type="InterPro" id="IPR036388">
    <property type="entry name" value="WH-like_DNA-bd_sf"/>
</dbReference>
<dbReference type="EMBL" id="JBHRSS010000003">
    <property type="protein sequence ID" value="MFC3103666.1"/>
    <property type="molecule type" value="Genomic_DNA"/>
</dbReference>